<protein>
    <submittedName>
        <fullName evidence="9">Carbohydrate ABC transporter permease</fullName>
    </submittedName>
</protein>
<dbReference type="EMBL" id="JAESVB010000002">
    <property type="protein sequence ID" value="MCB8874600.1"/>
    <property type="molecule type" value="Genomic_DNA"/>
</dbReference>
<dbReference type="Gene3D" id="1.10.3720.10">
    <property type="entry name" value="MetI-like"/>
    <property type="match status" value="1"/>
</dbReference>
<proteinExistence type="inferred from homology"/>
<feature type="transmembrane region" description="Helical" evidence="7">
    <location>
        <begin position="128"/>
        <end position="151"/>
    </location>
</feature>
<evidence type="ECO:0000313" key="10">
    <source>
        <dbReference type="Proteomes" id="UP000708298"/>
    </source>
</evidence>
<evidence type="ECO:0000259" key="8">
    <source>
        <dbReference type="PROSITE" id="PS50928"/>
    </source>
</evidence>
<feature type="transmembrane region" description="Helical" evidence="7">
    <location>
        <begin position="96"/>
        <end position="122"/>
    </location>
</feature>
<dbReference type="InterPro" id="IPR035906">
    <property type="entry name" value="MetI-like_sf"/>
</dbReference>
<accession>A0A963YPD1</accession>
<feature type="domain" description="ABC transmembrane type-1" evidence="8">
    <location>
        <begin position="60"/>
        <end position="251"/>
    </location>
</feature>
<dbReference type="GO" id="GO:0055085">
    <property type="term" value="P:transmembrane transport"/>
    <property type="evidence" value="ECO:0007669"/>
    <property type="project" value="InterPro"/>
</dbReference>
<sequence>MKTLLGPRGRIIASAFLGLVLIVMLFPFYTIGRGSMEFAGHLSWRNWQVLFQNLPVVQQLINSTIVTVGSVACILIISSLAAFALTKLRIPRGGALLGLIGASMMIPMQSMILTEFINFAAIGASDNYLAVIATYAALGIPFGTFLMTSFMRDLPDELVEAAQIDGMPYWRIFANVILPLSAPALLAVGVLQFIQIWDDLLVALIFLQEPAVRTITVGLAVLQSGRVLDIPVLLAGSLLSALPAMLAYLLFQRALIGGLTLGIGK</sequence>
<evidence type="ECO:0000256" key="6">
    <source>
        <dbReference type="ARBA" id="ARBA00023136"/>
    </source>
</evidence>
<dbReference type="PROSITE" id="PS50928">
    <property type="entry name" value="ABC_TM1"/>
    <property type="match status" value="1"/>
</dbReference>
<evidence type="ECO:0000256" key="2">
    <source>
        <dbReference type="ARBA" id="ARBA00022448"/>
    </source>
</evidence>
<gene>
    <name evidence="9" type="ORF">ASILVAE211_05330</name>
</gene>
<dbReference type="GO" id="GO:0005886">
    <property type="term" value="C:plasma membrane"/>
    <property type="evidence" value="ECO:0007669"/>
    <property type="project" value="UniProtKB-SubCell"/>
</dbReference>
<name>A0A963YPD1_9PROT</name>
<feature type="transmembrane region" description="Helical" evidence="7">
    <location>
        <begin position="172"/>
        <end position="194"/>
    </location>
</feature>
<evidence type="ECO:0000256" key="5">
    <source>
        <dbReference type="ARBA" id="ARBA00022989"/>
    </source>
</evidence>
<keyword evidence="4 7" id="KW-0812">Transmembrane</keyword>
<evidence type="ECO:0000313" key="9">
    <source>
        <dbReference type="EMBL" id="MCB8874600.1"/>
    </source>
</evidence>
<keyword evidence="6 7" id="KW-0472">Membrane</keyword>
<keyword evidence="10" id="KW-1185">Reference proteome</keyword>
<dbReference type="Pfam" id="PF00528">
    <property type="entry name" value="BPD_transp_1"/>
    <property type="match status" value="1"/>
</dbReference>
<dbReference type="InterPro" id="IPR000515">
    <property type="entry name" value="MetI-like"/>
</dbReference>
<organism evidence="9 10">
    <name type="scientific">Acidisoma silvae</name>
    <dbReference type="NCBI Taxonomy" id="2802396"/>
    <lineage>
        <taxon>Bacteria</taxon>
        <taxon>Pseudomonadati</taxon>
        <taxon>Pseudomonadota</taxon>
        <taxon>Alphaproteobacteria</taxon>
        <taxon>Acetobacterales</taxon>
        <taxon>Acidocellaceae</taxon>
        <taxon>Acidisoma</taxon>
    </lineage>
</organism>
<dbReference type="Proteomes" id="UP000708298">
    <property type="component" value="Unassembled WGS sequence"/>
</dbReference>
<keyword evidence="2 7" id="KW-0813">Transport</keyword>
<keyword evidence="3" id="KW-1003">Cell membrane</keyword>
<dbReference type="AlphaFoldDB" id="A0A963YPD1"/>
<dbReference type="PANTHER" id="PTHR43744:SF12">
    <property type="entry name" value="ABC TRANSPORTER PERMEASE PROTEIN MG189-RELATED"/>
    <property type="match status" value="1"/>
</dbReference>
<evidence type="ECO:0000256" key="4">
    <source>
        <dbReference type="ARBA" id="ARBA00022692"/>
    </source>
</evidence>
<feature type="transmembrane region" description="Helical" evidence="7">
    <location>
        <begin position="12"/>
        <end position="32"/>
    </location>
</feature>
<reference evidence="9" key="2">
    <citation type="submission" date="2021-01" db="EMBL/GenBank/DDBJ databases">
        <authorList>
            <person name="Mieszkin S."/>
            <person name="Pouder E."/>
            <person name="Alain K."/>
        </authorList>
    </citation>
    <scope>NUCLEOTIDE SEQUENCE</scope>
    <source>
        <strain evidence="9">HW T2.11</strain>
    </source>
</reference>
<comment type="subcellular location">
    <subcellularLocation>
        <location evidence="1 7">Cell membrane</location>
        <topology evidence="1 7">Multi-pass membrane protein</topology>
    </subcellularLocation>
</comment>
<feature type="transmembrane region" description="Helical" evidence="7">
    <location>
        <begin position="60"/>
        <end position="84"/>
    </location>
</feature>
<reference evidence="9" key="1">
    <citation type="journal article" date="2021" name="Microorganisms">
        <title>Acidisoma silvae sp. nov. and Acidisomacellulosilytica sp. nov., Two Acidophilic Bacteria Isolated from Decaying Wood, Hydrolyzing Cellulose and Producing Poly-3-hydroxybutyrate.</title>
        <authorList>
            <person name="Mieszkin S."/>
            <person name="Pouder E."/>
            <person name="Uroz S."/>
            <person name="Simon-Colin C."/>
            <person name="Alain K."/>
        </authorList>
    </citation>
    <scope>NUCLEOTIDE SEQUENCE</scope>
    <source>
        <strain evidence="9">HW T2.11</strain>
    </source>
</reference>
<dbReference type="RefSeq" id="WP_227320267.1">
    <property type="nucleotide sequence ID" value="NZ_JAESVB010000002.1"/>
</dbReference>
<keyword evidence="5 7" id="KW-1133">Transmembrane helix</keyword>
<evidence type="ECO:0000256" key="7">
    <source>
        <dbReference type="RuleBase" id="RU363032"/>
    </source>
</evidence>
<dbReference type="CDD" id="cd06261">
    <property type="entry name" value="TM_PBP2"/>
    <property type="match status" value="1"/>
</dbReference>
<feature type="transmembrane region" description="Helical" evidence="7">
    <location>
        <begin position="232"/>
        <end position="251"/>
    </location>
</feature>
<comment type="similarity">
    <text evidence="7">Belongs to the binding-protein-dependent transport system permease family.</text>
</comment>
<dbReference type="SUPFAM" id="SSF161098">
    <property type="entry name" value="MetI-like"/>
    <property type="match status" value="1"/>
</dbReference>
<dbReference type="PANTHER" id="PTHR43744">
    <property type="entry name" value="ABC TRANSPORTER PERMEASE PROTEIN MG189-RELATED-RELATED"/>
    <property type="match status" value="1"/>
</dbReference>
<evidence type="ECO:0000256" key="3">
    <source>
        <dbReference type="ARBA" id="ARBA00022475"/>
    </source>
</evidence>
<comment type="caution">
    <text evidence="9">The sequence shown here is derived from an EMBL/GenBank/DDBJ whole genome shotgun (WGS) entry which is preliminary data.</text>
</comment>
<evidence type="ECO:0000256" key="1">
    <source>
        <dbReference type="ARBA" id="ARBA00004651"/>
    </source>
</evidence>